<evidence type="ECO:0000313" key="3">
    <source>
        <dbReference type="Proteomes" id="UP000438760"/>
    </source>
</evidence>
<dbReference type="OrthoDB" id="738440at2"/>
<dbReference type="SUPFAM" id="SSF50969">
    <property type="entry name" value="YVTN repeat-like/Quinoprotein amine dehydrogenase"/>
    <property type="match status" value="1"/>
</dbReference>
<sequence>MKLNIYKSISLLCLFFVLGSCSKEPSSAGGYQGEEDYNYFLLSALGSWPNTVHYMTATNDLTQGQMDLKKEGDEINTKGTYSYIVKNGYIYNYKNDQGILKKFKYTNDRLVTIKEIPYTYISEISSFVWIDSKTLLIAGTTGNAGEIRYTIINAEDLSIIKQDAFKGLTPFPDEYNHYMVGAITYFDNTLYMQYGFRDDKWLIPDYYNFATIDYSDFTVKDTRVDNRSTGVSNASPYFHTTFTTENNQFYYPCFPRVQSDDEDIYLFRVNQGETSYDADYSFNLTKLVKGKKVETILQYLGNNKMMVLYRDKELGNSYNGRYILADLETQQIVREFKELPSDEPYEWGTFVQNDKLYFAINSKDNNNYVWIYDSKTDKVTQGMSIPTNISGYARFDKFYD</sequence>
<protein>
    <recommendedName>
        <fullName evidence="4">DUF4374 domain-containing protein</fullName>
    </recommendedName>
</protein>
<evidence type="ECO:0000313" key="2">
    <source>
        <dbReference type="EMBL" id="MTG98022.1"/>
    </source>
</evidence>
<keyword evidence="1" id="KW-0732">Signal</keyword>
<evidence type="ECO:0008006" key="4">
    <source>
        <dbReference type="Google" id="ProtNLM"/>
    </source>
</evidence>
<evidence type="ECO:0000256" key="1">
    <source>
        <dbReference type="SAM" id="SignalP"/>
    </source>
</evidence>
<proteinExistence type="predicted"/>
<comment type="caution">
    <text evidence="2">The sequence shown here is derived from an EMBL/GenBank/DDBJ whole genome shotgun (WGS) entry which is preliminary data.</text>
</comment>
<gene>
    <name evidence="2" type="ORF">GJV76_07735</name>
</gene>
<dbReference type="RefSeq" id="WP_155092058.1">
    <property type="nucleotide sequence ID" value="NZ_WMJX01000012.1"/>
</dbReference>
<dbReference type="InterPro" id="IPR011044">
    <property type="entry name" value="Quino_amine_DH_bsu"/>
</dbReference>
<keyword evidence="3" id="KW-1185">Reference proteome</keyword>
<reference evidence="2 3" key="1">
    <citation type="submission" date="2019-11" db="EMBL/GenBank/DDBJ databases">
        <title>Genome of Strain BIT-d1.</title>
        <authorList>
            <person name="Yang Y."/>
        </authorList>
    </citation>
    <scope>NUCLEOTIDE SEQUENCE [LARGE SCALE GENOMIC DNA]</scope>
    <source>
        <strain evidence="2 3">BIT-d1</strain>
    </source>
</reference>
<feature type="signal peptide" evidence="1">
    <location>
        <begin position="1"/>
        <end position="22"/>
    </location>
</feature>
<organism evidence="2 3">
    <name type="scientific">Myroides albus</name>
    <dbReference type="NCBI Taxonomy" id="2562892"/>
    <lineage>
        <taxon>Bacteria</taxon>
        <taxon>Pseudomonadati</taxon>
        <taxon>Bacteroidota</taxon>
        <taxon>Flavobacteriia</taxon>
        <taxon>Flavobacteriales</taxon>
        <taxon>Flavobacteriaceae</taxon>
        <taxon>Myroides</taxon>
    </lineage>
</organism>
<dbReference type="Proteomes" id="UP000438760">
    <property type="component" value="Unassembled WGS sequence"/>
</dbReference>
<name>A0A6I3LPG3_9FLAO</name>
<feature type="chain" id="PRO_5026336850" description="DUF4374 domain-containing protein" evidence="1">
    <location>
        <begin position="23"/>
        <end position="400"/>
    </location>
</feature>
<dbReference type="PROSITE" id="PS51257">
    <property type="entry name" value="PROKAR_LIPOPROTEIN"/>
    <property type="match status" value="1"/>
</dbReference>
<dbReference type="AlphaFoldDB" id="A0A6I3LPG3"/>
<dbReference type="EMBL" id="WMJX01000012">
    <property type="protein sequence ID" value="MTG98022.1"/>
    <property type="molecule type" value="Genomic_DNA"/>
</dbReference>
<accession>A0A6I3LPG3</accession>